<protein>
    <submittedName>
        <fullName evidence="1">Uncharacterized protein</fullName>
    </submittedName>
</protein>
<comment type="caution">
    <text evidence="1">The sequence shown here is derived from an EMBL/GenBank/DDBJ whole genome shotgun (WGS) entry which is preliminary data.</text>
</comment>
<gene>
    <name evidence="1" type="ORF">DXV75_16890</name>
</gene>
<evidence type="ECO:0000313" key="1">
    <source>
        <dbReference type="EMBL" id="RDV23885.1"/>
    </source>
</evidence>
<dbReference type="OrthoDB" id="7595220at2"/>
<keyword evidence="2" id="KW-1185">Reference proteome</keyword>
<proteinExistence type="predicted"/>
<name>A0A3D8M2V0_9ALTE</name>
<sequence>MQAEEKVHWPDLSTIGYISGRAAVEEDINKGIAVFVLRSGQDIIGKPLKISLPQYAIHKDPESGQDTRVVIIQAEEANEQKVLGAYDFSQKSFMVGLLNEFTLLGSDASSR</sequence>
<dbReference type="AlphaFoldDB" id="A0A3D8M2V0"/>
<reference evidence="2" key="1">
    <citation type="submission" date="2018-08" db="EMBL/GenBank/DDBJ databases">
        <authorList>
            <person name="Zhang J."/>
            <person name="Du Z.-J."/>
        </authorList>
    </citation>
    <scope>NUCLEOTIDE SEQUENCE [LARGE SCALE GENOMIC DNA]</scope>
    <source>
        <strain evidence="2">KCTC 52655</strain>
    </source>
</reference>
<dbReference type="Proteomes" id="UP000256561">
    <property type="component" value="Unassembled WGS sequence"/>
</dbReference>
<accession>A0A3D8M2V0</accession>
<dbReference type="EMBL" id="QRHA01000023">
    <property type="protein sequence ID" value="RDV23885.1"/>
    <property type="molecule type" value="Genomic_DNA"/>
</dbReference>
<evidence type="ECO:0000313" key="2">
    <source>
        <dbReference type="Proteomes" id="UP000256561"/>
    </source>
</evidence>
<organism evidence="1 2">
    <name type="scientific">Alteromonas aestuariivivens</name>
    <dbReference type="NCBI Taxonomy" id="1938339"/>
    <lineage>
        <taxon>Bacteria</taxon>
        <taxon>Pseudomonadati</taxon>
        <taxon>Pseudomonadota</taxon>
        <taxon>Gammaproteobacteria</taxon>
        <taxon>Alteromonadales</taxon>
        <taxon>Alteromonadaceae</taxon>
        <taxon>Alteromonas/Salinimonas group</taxon>
        <taxon>Alteromonas</taxon>
    </lineage>
</organism>